<dbReference type="Gene3D" id="3.60.21.10">
    <property type="match status" value="1"/>
</dbReference>
<evidence type="ECO:0000313" key="5">
    <source>
        <dbReference type="Proteomes" id="UP000006229"/>
    </source>
</evidence>
<feature type="transmembrane region" description="Helical" evidence="3">
    <location>
        <begin position="6"/>
        <end position="24"/>
    </location>
</feature>
<keyword evidence="3" id="KW-1133">Transmembrane helix</keyword>
<dbReference type="PATRIC" id="fig|1131455.3.peg.51"/>
<evidence type="ECO:0000256" key="3">
    <source>
        <dbReference type="SAM" id="Phobius"/>
    </source>
</evidence>
<dbReference type="InterPro" id="IPR029052">
    <property type="entry name" value="Metallo-depent_PP-like"/>
</dbReference>
<dbReference type="Pfam" id="PF13277">
    <property type="entry name" value="YmdB"/>
    <property type="match status" value="1"/>
</dbReference>
<evidence type="ECO:0000256" key="2">
    <source>
        <dbReference type="PIRSR" id="PIRSR004789-51"/>
    </source>
</evidence>
<name>I1A7K2_9BACT</name>
<keyword evidence="3" id="KW-0812">Transmembrane</keyword>
<dbReference type="PANTHER" id="PTHR36303">
    <property type="entry name" value="2',3'-CYCLIC-NUCLEOTIDE 2'-PHOSPHODIESTERASE"/>
    <property type="match status" value="1"/>
</dbReference>
<organism evidence="4 5">
    <name type="scientific">Mycoplasmopsis canis UFG4</name>
    <dbReference type="NCBI Taxonomy" id="1131455"/>
    <lineage>
        <taxon>Bacteria</taxon>
        <taxon>Bacillati</taxon>
        <taxon>Mycoplasmatota</taxon>
        <taxon>Mycoplasmoidales</taxon>
        <taxon>Metamycoplasmataceae</taxon>
        <taxon>Mycoplasmopsis</taxon>
    </lineage>
</organism>
<keyword evidence="5" id="KW-1185">Reference proteome</keyword>
<keyword evidence="3" id="KW-0472">Membrane</keyword>
<evidence type="ECO:0000313" key="4">
    <source>
        <dbReference type="EMBL" id="EIE42473.1"/>
    </source>
</evidence>
<evidence type="ECO:0008006" key="6">
    <source>
        <dbReference type="Google" id="ProtNLM"/>
    </source>
</evidence>
<comment type="caution">
    <text evidence="4">The sequence shown here is derived from an EMBL/GenBank/DDBJ whole genome shotgun (WGS) entry which is preliminary data.</text>
</comment>
<reference evidence="4 5" key="1">
    <citation type="journal article" date="2012" name="J. Bacteriol.">
        <title>Genome annotation of five Mycoplasma canis strains.</title>
        <authorList>
            <person name="Brown D.R."/>
            <person name="May M."/>
            <person name="Michaels D.L."/>
            <person name="Barbet A.F."/>
        </authorList>
    </citation>
    <scope>NUCLEOTIDE SEQUENCE [LARGE SCALE GENOMIC DNA]</scope>
    <source>
        <strain evidence="4 5">UFG4</strain>
    </source>
</reference>
<feature type="binding site" evidence="2">
    <location>
        <position position="189"/>
    </location>
    <ligand>
        <name>Fe cation</name>
        <dbReference type="ChEBI" id="CHEBI:24875"/>
        <label>1</label>
    </ligand>
</feature>
<protein>
    <recommendedName>
        <fullName evidence="6">Metallophosphoesterase</fullName>
    </recommendedName>
</protein>
<gene>
    <name evidence="4" type="ORF">MCANUFG4_00260</name>
</gene>
<feature type="binding site" evidence="2">
    <location>
        <position position="162"/>
    </location>
    <ligand>
        <name>Fe cation</name>
        <dbReference type="ChEBI" id="CHEBI:24875"/>
        <label>2</label>
    </ligand>
</feature>
<sequence length="277" mass="31560">MQNKNYINILFLGDIFGLPGIVTIEKYLNQIKKEHDIDFVIAQGENITGRKGLSDFDYLRLKKAGINFFTMGNHVWANHNIEKVIYNNDIARPYNVEEGYPGEGTRIVKVNNFTLRITSMMGISFNELRYPWEQSSANSFLQAIDNIIENEEKTDFHFIDFHGETTSEKYIFGLHVDGKVDAVVGTHTHVQTNDDHILPNGTAYITDVGMTGPIDSAIGARVFEVKNKMIHPDSKERFYVSSSNTQVNAVVIRLEKNGLNNKKHSIKKINLFNLKIY</sequence>
<feature type="active site" description="Proton donor" evidence="1">
    <location>
        <position position="74"/>
    </location>
</feature>
<keyword evidence="2" id="KW-0479">Metal-binding</keyword>
<dbReference type="RefSeq" id="WP_004796965.1">
    <property type="nucleotide sequence ID" value="NZ_AJFU01000001.1"/>
</dbReference>
<dbReference type="InterPro" id="IPR005235">
    <property type="entry name" value="YmdB-like"/>
</dbReference>
<dbReference type="GO" id="GO:0004113">
    <property type="term" value="F:2',3'-cyclic-nucleotide 3'-phosphodiesterase activity"/>
    <property type="evidence" value="ECO:0007669"/>
    <property type="project" value="TreeGrafter"/>
</dbReference>
<dbReference type="AlphaFoldDB" id="I1A7K2"/>
<proteinExistence type="predicted"/>
<feature type="binding site" evidence="2">
    <location>
        <position position="14"/>
    </location>
    <ligand>
        <name>Fe cation</name>
        <dbReference type="ChEBI" id="CHEBI:24875"/>
        <label>1</label>
    </ligand>
</feature>
<dbReference type="OrthoDB" id="9801109at2"/>
<accession>I1A7K2</accession>
<dbReference type="EMBL" id="AJFU01000001">
    <property type="protein sequence ID" value="EIE42473.1"/>
    <property type="molecule type" value="Genomic_DNA"/>
</dbReference>
<evidence type="ECO:0000256" key="1">
    <source>
        <dbReference type="PIRSR" id="PIRSR004789-50"/>
    </source>
</evidence>
<dbReference type="Proteomes" id="UP000006229">
    <property type="component" value="Unassembled WGS sequence"/>
</dbReference>
<dbReference type="SUPFAM" id="SSF56300">
    <property type="entry name" value="Metallo-dependent phosphatases"/>
    <property type="match status" value="1"/>
</dbReference>
<dbReference type="PANTHER" id="PTHR36303:SF1">
    <property type="entry name" value="2',3'-CYCLIC-NUCLEOTIDE 2'-PHOSPHODIESTERASE"/>
    <property type="match status" value="1"/>
</dbReference>
<feature type="binding site" evidence="2">
    <location>
        <position position="187"/>
    </location>
    <ligand>
        <name>Fe cation</name>
        <dbReference type="ChEBI" id="CHEBI:24875"/>
        <label>2</label>
    </ligand>
</feature>
<dbReference type="PIRSF" id="PIRSF004789">
    <property type="entry name" value="DR1281"/>
    <property type="match status" value="1"/>
</dbReference>
<feature type="binding site" evidence="2">
    <location>
        <position position="45"/>
    </location>
    <ligand>
        <name>Fe cation</name>
        <dbReference type="ChEBI" id="CHEBI:24875"/>
        <label>1</label>
    </ligand>
</feature>
<feature type="binding site" evidence="2">
    <location>
        <position position="46"/>
    </location>
    <ligand>
        <name>Fe cation</name>
        <dbReference type="ChEBI" id="CHEBI:24875"/>
        <label>1</label>
    </ligand>
</feature>
<feature type="binding site" evidence="2">
    <location>
        <position position="45"/>
    </location>
    <ligand>
        <name>Fe cation</name>
        <dbReference type="ChEBI" id="CHEBI:24875"/>
        <label>2</label>
    </ligand>
</feature>
<feature type="binding site" evidence="2">
    <location>
        <position position="73"/>
    </location>
    <ligand>
        <name>Fe cation</name>
        <dbReference type="ChEBI" id="CHEBI:24875"/>
        <label>2</label>
    </ligand>
</feature>
<dbReference type="GO" id="GO:0046872">
    <property type="term" value="F:metal ion binding"/>
    <property type="evidence" value="ECO:0007669"/>
    <property type="project" value="UniProtKB-KW"/>
</dbReference>